<gene>
    <name evidence="1" type="primary">pflA</name>
    <name evidence="1" type="ORF">GKC34_14460</name>
</gene>
<dbReference type="Proteomes" id="UP000437575">
    <property type="component" value="Unassembled WGS sequence"/>
</dbReference>
<protein>
    <submittedName>
        <fullName evidence="1">Pyruvate formate lyase 1-activating protein</fullName>
        <ecNumber evidence="1">1.97.1.4</ecNumber>
    </submittedName>
</protein>
<reference evidence="1 2" key="1">
    <citation type="submission" date="2019-11" db="EMBL/GenBank/DDBJ databases">
        <title>Draft Genome Sequence of Plant Growth-Promoting Rhizosphere-Associated Bacteria.</title>
        <authorList>
            <person name="Vasilyev I.Y."/>
            <person name="Radchenko V."/>
            <person name="Ilnitskaya E.V."/>
        </authorList>
    </citation>
    <scope>NUCLEOTIDE SEQUENCE [LARGE SCALE GENOMIC DNA]</scope>
    <source>
        <strain evidence="1 2">VRA_1sq_f</strain>
    </source>
</reference>
<keyword evidence="1" id="KW-0456">Lyase</keyword>
<dbReference type="GO" id="GO:0043365">
    <property type="term" value="F:[formate-C-acetyltransferase]-activating enzyme activity"/>
    <property type="evidence" value="ECO:0007669"/>
    <property type="project" value="UniProtKB-EC"/>
</dbReference>
<dbReference type="Gene3D" id="3.80.30.10">
    <property type="entry name" value="pyruvate-formate lyase- activating enzyme"/>
    <property type="match status" value="1"/>
</dbReference>
<keyword evidence="1" id="KW-0670">Pyruvate</keyword>
<feature type="non-terminal residue" evidence="1">
    <location>
        <position position="84"/>
    </location>
</feature>
<feature type="non-terminal residue" evidence="1">
    <location>
        <position position="1"/>
    </location>
</feature>
<keyword evidence="1" id="KW-0560">Oxidoreductase</keyword>
<sequence length="84" mass="10086">VITDHDEYFKQLGEYVKENLHNVEKFEVLPYHTMGVHKYQEMGIRYRLEGVEPPTPERVKNAEKLLEVDRYQGYKDWYPGINTL</sequence>
<dbReference type="GO" id="GO:0016829">
    <property type="term" value="F:lyase activity"/>
    <property type="evidence" value="ECO:0007669"/>
    <property type="project" value="UniProtKB-KW"/>
</dbReference>
<dbReference type="EC" id="1.97.1.4" evidence="1"/>
<evidence type="ECO:0000313" key="2">
    <source>
        <dbReference type="Proteomes" id="UP000437575"/>
    </source>
</evidence>
<evidence type="ECO:0000313" key="1">
    <source>
        <dbReference type="EMBL" id="MSE06878.1"/>
    </source>
</evidence>
<accession>A0A6A8LSQ2</accession>
<dbReference type="AlphaFoldDB" id="A0A6A8LSQ2"/>
<organism evidence="1 2">
    <name type="scientific">Ligilactobacillus salivarius</name>
    <dbReference type="NCBI Taxonomy" id="1624"/>
    <lineage>
        <taxon>Bacteria</taxon>
        <taxon>Bacillati</taxon>
        <taxon>Bacillota</taxon>
        <taxon>Bacilli</taxon>
        <taxon>Lactobacillales</taxon>
        <taxon>Lactobacillaceae</taxon>
        <taxon>Ligilactobacillus</taxon>
    </lineage>
</organism>
<proteinExistence type="predicted"/>
<comment type="caution">
    <text evidence="1">The sequence shown here is derived from an EMBL/GenBank/DDBJ whole genome shotgun (WGS) entry which is preliminary data.</text>
</comment>
<dbReference type="EMBL" id="WKKZ01001458">
    <property type="protein sequence ID" value="MSE06878.1"/>
    <property type="molecule type" value="Genomic_DNA"/>
</dbReference>
<name>A0A6A8LSQ2_9LACO</name>